<name>A0A0N9ZP85_PSEAI</name>
<reference evidence="3" key="1">
    <citation type="submission" date="2015-08" db="EMBL/GenBank/DDBJ databases">
        <title>Pseudomonas aeruginosa strain CCBH4851 chromosome region.</title>
        <authorList>
            <person name="Silveira M.C."/>
            <person name="Carvalho-Assef A.P.D."/>
            <person name="Albano R.M."/>
        </authorList>
    </citation>
    <scope>NUCLEOTIDE SEQUENCE</scope>
    <source>
        <strain evidence="3">CCBH4851</strain>
    </source>
</reference>
<dbReference type="RefSeq" id="WP_019726720.1">
    <property type="nucleotide sequence ID" value="NZ_CBDDSE010000001.1"/>
</dbReference>
<dbReference type="NCBIfam" id="TIGR01760">
    <property type="entry name" value="tape_meas_TP901"/>
    <property type="match status" value="2"/>
</dbReference>
<proteinExistence type="predicted"/>
<protein>
    <recommendedName>
        <fullName evidence="2">Phage tail tape measure protein domain-containing protein</fullName>
    </recommendedName>
</protein>
<dbReference type="PANTHER" id="PTHR37813:SF1">
    <property type="entry name" value="FELS-2 PROPHAGE PROTEIN"/>
    <property type="match status" value="1"/>
</dbReference>
<dbReference type="EMBL" id="KT454971">
    <property type="protein sequence ID" value="ALI58992.1"/>
    <property type="molecule type" value="Genomic_DNA"/>
</dbReference>
<dbReference type="PATRIC" id="fig|287.2965.peg.5292"/>
<sequence>MANEVLVGLKIGAAVSGTLRTAFGSARSTVQQLGRATDSLTVKQQQLGAELSAALARGGTGIGRMRRQYDEVGRTIDQIRLKQERLTASIARGETLKNQRADLRGQAMETIGTAAVLGAPLVKALRTGISFQDEVRDIRITAGFDASQETELAKMVRGTALAKNQTQGDVNVGVGTLVAGGISDLQALKEYTPIMAEVATATKASMEDLGASTIALRDSMNITAQDYKAVMNMLAAGGKEGQFELQDMAKWLPTLAAQYGAMGQTGKDAVAELTAALQVVRMGAGSSDEAANNYKNFISKLTAPDTIKAFKDAGIDLKNSMQQMATQGFSPVASMLNIIGAYLGSAGPDAAKKYQEALKIKDDQERDIALQRLDEAYKLGELFRDQQVMAALRPLLANRDKLADIESASKNAADQDVIGADFAVRMDTAGSSIRAFQIGLNELGITLSDALLPAVNELLKDVIPVVRQFSVWASKNGQLIKWTIGLAGGLLAGKLAFIGLHYGVNLALSPLNAMSTTVTALSARWTVLRGMLLSTSLGPVTTGASRLSGVLYGLSGGFAALGGVIAATPIGWIIAGIAGIAVAGLLIYKYWEPIKAWTSGFFEGLIEGLGPIGEAFSAAFAPIAPLVSELGMLLQPAIQWFRELLIPVQLSGEELSKASSAGLSFGRVVGNVLSTMLAPLRLGLVLIGEIPKVFQGGIAGVSALIASFSPLEMFYRSFAGVLGYLGIELPGKFTEFGGMLVQGLVSGITRMAGSVKDSIVGIGTSIKDWFAGTLGIHSPSRVFIGYGRNIGEGAAIGIASQTGLVRQSALAMASSSSVPLAPPNLQAAATSSSAFNGAAAGSMEINFSPVIQVQGGGDVKDQVQAGLQQGYAEFERMMQRWQQSQQRLSFKGGAF</sequence>
<dbReference type="PANTHER" id="PTHR37813">
    <property type="entry name" value="FELS-2 PROPHAGE PROTEIN"/>
    <property type="match status" value="1"/>
</dbReference>
<keyword evidence="1" id="KW-1188">Viral release from host cell</keyword>
<dbReference type="Pfam" id="PF10145">
    <property type="entry name" value="PhageMin_Tail"/>
    <property type="match status" value="1"/>
</dbReference>
<evidence type="ECO:0000313" key="3">
    <source>
        <dbReference type="EMBL" id="ALI58992.1"/>
    </source>
</evidence>
<evidence type="ECO:0000259" key="2">
    <source>
        <dbReference type="Pfam" id="PF10145"/>
    </source>
</evidence>
<organism evidence="3">
    <name type="scientific">Pseudomonas aeruginosa</name>
    <dbReference type="NCBI Taxonomy" id="287"/>
    <lineage>
        <taxon>Bacteria</taxon>
        <taxon>Pseudomonadati</taxon>
        <taxon>Pseudomonadota</taxon>
        <taxon>Gammaproteobacteria</taxon>
        <taxon>Pseudomonadales</taxon>
        <taxon>Pseudomonadaceae</taxon>
        <taxon>Pseudomonas</taxon>
    </lineage>
</organism>
<dbReference type="InterPro" id="IPR010090">
    <property type="entry name" value="Phage_tape_meas"/>
</dbReference>
<feature type="domain" description="Phage tail tape measure protein" evidence="2">
    <location>
        <begin position="165"/>
        <end position="344"/>
    </location>
</feature>
<dbReference type="AlphaFoldDB" id="A0A0N9ZP85"/>
<evidence type="ECO:0000256" key="1">
    <source>
        <dbReference type="ARBA" id="ARBA00022612"/>
    </source>
</evidence>
<gene>
    <name evidence="3" type="ORF">CCBH4851_00289</name>
</gene>
<accession>A0A0N9ZP85</accession>